<name>A0A3S5AMG6_9PLAT</name>
<accession>A0A3S5AMG6</accession>
<evidence type="ECO:0000313" key="1">
    <source>
        <dbReference type="EMBL" id="VEL23815.1"/>
    </source>
</evidence>
<evidence type="ECO:0000313" key="2">
    <source>
        <dbReference type="Proteomes" id="UP000784294"/>
    </source>
</evidence>
<dbReference type="Proteomes" id="UP000784294">
    <property type="component" value="Unassembled WGS sequence"/>
</dbReference>
<proteinExistence type="predicted"/>
<keyword evidence="2" id="KW-1185">Reference proteome</keyword>
<gene>
    <name evidence="1" type="ORF">PXEA_LOCUS17255</name>
</gene>
<sequence>MKSAQETILTFDDLLESERTRTTQLKGKLKDLSVRFGYTHSCESSAASASTFPSSLRLSDNLSCSPRPVRYLIRWSKDLVTSAANASLRTIDYGLRSHT</sequence>
<dbReference type="EMBL" id="CAAALY010064142">
    <property type="protein sequence ID" value="VEL23815.1"/>
    <property type="molecule type" value="Genomic_DNA"/>
</dbReference>
<dbReference type="AlphaFoldDB" id="A0A3S5AMG6"/>
<organism evidence="1 2">
    <name type="scientific">Protopolystoma xenopodis</name>
    <dbReference type="NCBI Taxonomy" id="117903"/>
    <lineage>
        <taxon>Eukaryota</taxon>
        <taxon>Metazoa</taxon>
        <taxon>Spiralia</taxon>
        <taxon>Lophotrochozoa</taxon>
        <taxon>Platyhelminthes</taxon>
        <taxon>Monogenea</taxon>
        <taxon>Polyopisthocotylea</taxon>
        <taxon>Polystomatidea</taxon>
        <taxon>Polystomatidae</taxon>
        <taxon>Protopolystoma</taxon>
    </lineage>
</organism>
<reference evidence="1" key="1">
    <citation type="submission" date="2018-11" db="EMBL/GenBank/DDBJ databases">
        <authorList>
            <consortium name="Pathogen Informatics"/>
        </authorList>
    </citation>
    <scope>NUCLEOTIDE SEQUENCE</scope>
</reference>
<protein>
    <submittedName>
        <fullName evidence="1">Uncharacterized protein</fullName>
    </submittedName>
</protein>
<comment type="caution">
    <text evidence="1">The sequence shown here is derived from an EMBL/GenBank/DDBJ whole genome shotgun (WGS) entry which is preliminary data.</text>
</comment>